<dbReference type="InterPro" id="IPR011250">
    <property type="entry name" value="OMP/PagP_B-barrel"/>
</dbReference>
<evidence type="ECO:0008006" key="4">
    <source>
        <dbReference type="Google" id="ProtNLM"/>
    </source>
</evidence>
<dbReference type="RefSeq" id="WP_147015475.1">
    <property type="nucleotide sequence ID" value="NZ_VORB01000016.1"/>
</dbReference>
<feature type="compositionally biased region" description="Basic residues" evidence="1">
    <location>
        <begin position="218"/>
        <end position="238"/>
    </location>
</feature>
<gene>
    <name evidence="2" type="ORF">FRX97_12035</name>
</gene>
<organism evidence="2 3">
    <name type="scientific">Luteibaculum oceani</name>
    <dbReference type="NCBI Taxonomy" id="1294296"/>
    <lineage>
        <taxon>Bacteria</taxon>
        <taxon>Pseudomonadati</taxon>
        <taxon>Bacteroidota</taxon>
        <taxon>Flavobacteriia</taxon>
        <taxon>Flavobacteriales</taxon>
        <taxon>Luteibaculaceae</taxon>
        <taxon>Luteibaculum</taxon>
    </lineage>
</organism>
<dbReference type="AlphaFoldDB" id="A0A5C6URM4"/>
<dbReference type="Proteomes" id="UP000321168">
    <property type="component" value="Unassembled WGS sequence"/>
</dbReference>
<dbReference type="SUPFAM" id="SSF56925">
    <property type="entry name" value="OMPA-like"/>
    <property type="match status" value="1"/>
</dbReference>
<reference evidence="2 3" key="1">
    <citation type="submission" date="2019-08" db="EMBL/GenBank/DDBJ databases">
        <title>Genome of Luteibaculum oceani JCM 18817.</title>
        <authorList>
            <person name="Bowman J.P."/>
        </authorList>
    </citation>
    <scope>NUCLEOTIDE SEQUENCE [LARGE SCALE GENOMIC DNA]</scope>
    <source>
        <strain evidence="2 3">JCM 18817</strain>
    </source>
</reference>
<comment type="caution">
    <text evidence="2">The sequence shown here is derived from an EMBL/GenBank/DDBJ whole genome shotgun (WGS) entry which is preliminary data.</text>
</comment>
<protein>
    <recommendedName>
        <fullName evidence="4">Outer membrane beta-barrel protein</fullName>
    </recommendedName>
</protein>
<accession>A0A5C6URM4</accession>
<feature type="compositionally biased region" description="Low complexity" evidence="1">
    <location>
        <begin position="203"/>
        <end position="214"/>
    </location>
</feature>
<proteinExistence type="predicted"/>
<feature type="region of interest" description="Disordered" evidence="1">
    <location>
        <begin position="185"/>
        <end position="238"/>
    </location>
</feature>
<evidence type="ECO:0000313" key="3">
    <source>
        <dbReference type="Proteomes" id="UP000321168"/>
    </source>
</evidence>
<keyword evidence="3" id="KW-1185">Reference proteome</keyword>
<evidence type="ECO:0000313" key="2">
    <source>
        <dbReference type="EMBL" id="TXC75244.1"/>
    </source>
</evidence>
<sequence length="238" mass="26191">MTYVLATGPGLDFEFAYKGDKSLISKMSMGGGFSYFLPISSEEKLTAYPYSSWDEPQDVVFTETHTAYAFSVFGKYYFFGNYVDSKIASYIKATVDYQIVKTKLSTQDQDFDRNTHRILRDEEDGAGGPTLGLGIGLEARITPNILLFGEANGFLPANEVNDQAIQVNIGAGTILAAGARFAFDTGGRSSGSKSRRRKGFGQSKAYKAARAKSSGNRKPTKSRTPKSRKPAHRSYRYN</sequence>
<dbReference type="EMBL" id="VORB01000016">
    <property type="protein sequence ID" value="TXC75244.1"/>
    <property type="molecule type" value="Genomic_DNA"/>
</dbReference>
<name>A0A5C6URM4_9FLAO</name>
<evidence type="ECO:0000256" key="1">
    <source>
        <dbReference type="SAM" id="MobiDB-lite"/>
    </source>
</evidence>